<dbReference type="Proteomes" id="UP000219281">
    <property type="component" value="Unassembled WGS sequence"/>
</dbReference>
<dbReference type="InterPro" id="IPR034660">
    <property type="entry name" value="DinB/YfiT-like"/>
</dbReference>
<dbReference type="Pfam" id="PF12867">
    <property type="entry name" value="DinB_2"/>
    <property type="match status" value="1"/>
</dbReference>
<proteinExistence type="predicted"/>
<dbReference type="OrthoDB" id="9793216at2"/>
<name>A0A286ADN6_9SPHI</name>
<feature type="domain" description="DinB-like" evidence="1">
    <location>
        <begin position="41"/>
        <end position="161"/>
    </location>
</feature>
<evidence type="ECO:0000259" key="1">
    <source>
        <dbReference type="Pfam" id="PF12867"/>
    </source>
</evidence>
<dbReference type="SUPFAM" id="SSF109854">
    <property type="entry name" value="DinB/YfiT-like putative metalloenzymes"/>
    <property type="match status" value="1"/>
</dbReference>
<evidence type="ECO:0000313" key="3">
    <source>
        <dbReference type="Proteomes" id="UP000219281"/>
    </source>
</evidence>
<dbReference type="RefSeq" id="WP_097133503.1">
    <property type="nucleotide sequence ID" value="NZ_OCMT01000004.1"/>
</dbReference>
<dbReference type="Gene3D" id="1.20.120.450">
    <property type="entry name" value="dinb family like domain"/>
    <property type="match status" value="1"/>
</dbReference>
<evidence type="ECO:0000313" key="2">
    <source>
        <dbReference type="EMBL" id="SOD20022.1"/>
    </source>
</evidence>
<gene>
    <name evidence="2" type="ORF">SAMN06297358_3731</name>
</gene>
<dbReference type="InterPro" id="IPR024775">
    <property type="entry name" value="DinB-like"/>
</dbReference>
<keyword evidence="3" id="KW-1185">Reference proteome</keyword>
<protein>
    <submittedName>
        <fullName evidence="2">DinB superfamily protein</fullName>
    </submittedName>
</protein>
<dbReference type="AlphaFoldDB" id="A0A286ADN6"/>
<dbReference type="EMBL" id="OCMT01000004">
    <property type="protein sequence ID" value="SOD20022.1"/>
    <property type="molecule type" value="Genomic_DNA"/>
</dbReference>
<organism evidence="2 3">
    <name type="scientific">Pedobacter xixiisoli</name>
    <dbReference type="NCBI Taxonomy" id="1476464"/>
    <lineage>
        <taxon>Bacteria</taxon>
        <taxon>Pseudomonadati</taxon>
        <taxon>Bacteroidota</taxon>
        <taxon>Sphingobacteriia</taxon>
        <taxon>Sphingobacteriales</taxon>
        <taxon>Sphingobacteriaceae</taxon>
        <taxon>Pedobacter</taxon>
    </lineage>
</organism>
<accession>A0A286ADN6</accession>
<reference evidence="3" key="1">
    <citation type="submission" date="2017-09" db="EMBL/GenBank/DDBJ databases">
        <authorList>
            <person name="Varghese N."/>
            <person name="Submissions S."/>
        </authorList>
    </citation>
    <scope>NUCLEOTIDE SEQUENCE [LARGE SCALE GENOMIC DNA]</scope>
    <source>
        <strain evidence="3">CGMCC 1.12803</strain>
    </source>
</reference>
<sequence length="167" mass="19112">MNPPQIQDYPVWYKGYIDLVEGDVLNILETQAEEFADFINANSDKADYAYAAGKWTIKEMFGHIIDTERIMVFRLTSFARAEKAALPGFDENDYVTNAHFKDRSLASLCDEFVLLRKSNMYLINSLNEEELDRSGVANGNQISVKALVYILAGHVMHHKNVILQRYL</sequence>